<keyword evidence="1" id="KW-0812">Transmembrane</keyword>
<name>A0A9E8HJI5_9ALTE</name>
<keyword evidence="1" id="KW-0472">Membrane</keyword>
<dbReference type="EMBL" id="CP101527">
    <property type="protein sequence ID" value="UZW73876.1"/>
    <property type="molecule type" value="Genomic_DNA"/>
</dbReference>
<reference evidence="2" key="1">
    <citation type="submission" date="2022-07" db="EMBL/GenBank/DDBJ databases">
        <title>Alkalimarinus sp. nov., isolated from gut of a Alitta virens.</title>
        <authorList>
            <person name="Yang A.I."/>
            <person name="Shin N.-R."/>
        </authorList>
    </citation>
    <scope>NUCLEOTIDE SEQUENCE</scope>
    <source>
        <strain evidence="2">FA028</strain>
    </source>
</reference>
<organism evidence="2 3">
    <name type="scientific">Alkalimarinus sediminis</name>
    <dbReference type="NCBI Taxonomy" id="1632866"/>
    <lineage>
        <taxon>Bacteria</taxon>
        <taxon>Pseudomonadati</taxon>
        <taxon>Pseudomonadota</taxon>
        <taxon>Gammaproteobacteria</taxon>
        <taxon>Alteromonadales</taxon>
        <taxon>Alteromonadaceae</taxon>
        <taxon>Alkalimarinus</taxon>
    </lineage>
</organism>
<gene>
    <name evidence="2" type="ORF">NNL22_12645</name>
</gene>
<evidence type="ECO:0000313" key="3">
    <source>
        <dbReference type="Proteomes" id="UP001164472"/>
    </source>
</evidence>
<dbReference type="KEGG" id="asem:NNL22_12645"/>
<feature type="transmembrane region" description="Helical" evidence="1">
    <location>
        <begin position="22"/>
        <end position="39"/>
    </location>
</feature>
<sequence length="50" mass="5553">MVGCDRGGEKSGVYDLEDVVKPYHAIYVAVVMVLLHFVWQGRVGDTASWV</sequence>
<proteinExistence type="predicted"/>
<dbReference type="RefSeq" id="WP_251811337.1">
    <property type="nucleotide sequence ID" value="NZ_CP101527.1"/>
</dbReference>
<dbReference type="Proteomes" id="UP001164472">
    <property type="component" value="Chromosome"/>
</dbReference>
<dbReference type="AlphaFoldDB" id="A0A9E8HJI5"/>
<keyword evidence="1" id="KW-1133">Transmembrane helix</keyword>
<accession>A0A9E8HJI5</accession>
<evidence type="ECO:0000313" key="2">
    <source>
        <dbReference type="EMBL" id="UZW73876.1"/>
    </source>
</evidence>
<evidence type="ECO:0000256" key="1">
    <source>
        <dbReference type="SAM" id="Phobius"/>
    </source>
</evidence>
<keyword evidence="3" id="KW-1185">Reference proteome</keyword>
<protein>
    <submittedName>
        <fullName evidence="2">Uncharacterized protein</fullName>
    </submittedName>
</protein>